<gene>
    <name evidence="2" type="ORF">SAMN05216255_3842</name>
</gene>
<evidence type="ECO:0000313" key="2">
    <source>
        <dbReference type="EMBL" id="SNS91776.1"/>
    </source>
</evidence>
<organism evidence="2 3">
    <name type="scientific">Pseudomonas segetis</name>
    <dbReference type="NCBI Taxonomy" id="298908"/>
    <lineage>
        <taxon>Bacteria</taxon>
        <taxon>Pseudomonadati</taxon>
        <taxon>Pseudomonadota</taxon>
        <taxon>Gammaproteobacteria</taxon>
        <taxon>Pseudomonadales</taxon>
        <taxon>Pseudomonadaceae</taxon>
        <taxon>Pseudomonas</taxon>
    </lineage>
</organism>
<dbReference type="AlphaFoldDB" id="A0A239IDD4"/>
<dbReference type="Pfam" id="PF15569">
    <property type="entry name" value="Imm40"/>
    <property type="match status" value="1"/>
</dbReference>
<dbReference type="EMBL" id="FZOG01000006">
    <property type="protein sequence ID" value="SNS91776.1"/>
    <property type="molecule type" value="Genomic_DNA"/>
</dbReference>
<name>A0A239IDD4_9PSED</name>
<sequence>MSVIWSEQIDSILSCGVSLSCVGVKNWALERDEAVRAINELEALGFPVLGGDVYQLVDESPEQTYDNWYCDQEPGELDSAFLKRSSEKARSYIGSYSMSGALFSIVPKV</sequence>
<evidence type="ECO:0000313" key="3">
    <source>
        <dbReference type="Proteomes" id="UP000242915"/>
    </source>
</evidence>
<dbReference type="RefSeq" id="WP_089360911.1">
    <property type="nucleotide sequence ID" value="NZ_FZOG01000006.1"/>
</dbReference>
<protein>
    <submittedName>
        <fullName evidence="2">Immunity protein 40</fullName>
    </submittedName>
</protein>
<dbReference type="Proteomes" id="UP000242915">
    <property type="component" value="Unassembled WGS sequence"/>
</dbReference>
<dbReference type="InterPro" id="IPR029080">
    <property type="entry name" value="Imm40"/>
</dbReference>
<feature type="domain" description="Immunity protein 40" evidence="1">
    <location>
        <begin position="18"/>
        <end position="106"/>
    </location>
</feature>
<evidence type="ECO:0000259" key="1">
    <source>
        <dbReference type="Pfam" id="PF15569"/>
    </source>
</evidence>
<proteinExistence type="predicted"/>
<keyword evidence="3" id="KW-1185">Reference proteome</keyword>
<accession>A0A239IDD4</accession>
<reference evidence="3" key="1">
    <citation type="submission" date="2017-06" db="EMBL/GenBank/DDBJ databases">
        <authorList>
            <person name="Varghese N."/>
            <person name="Submissions S."/>
        </authorList>
    </citation>
    <scope>NUCLEOTIDE SEQUENCE [LARGE SCALE GENOMIC DNA]</scope>
    <source>
        <strain evidence="3">CIP 108523</strain>
    </source>
</reference>